<dbReference type="Proteomes" id="UP000003022">
    <property type="component" value="Unassembled WGS sequence"/>
</dbReference>
<feature type="compositionally biased region" description="Low complexity" evidence="1">
    <location>
        <begin position="135"/>
        <end position="169"/>
    </location>
</feature>
<dbReference type="InterPro" id="IPR023393">
    <property type="entry name" value="START-like_dom_sf"/>
</dbReference>
<proteinExistence type="predicted"/>
<feature type="compositionally biased region" description="Low complexity" evidence="1">
    <location>
        <begin position="193"/>
        <end position="252"/>
    </location>
</feature>
<reference evidence="3 4" key="1">
    <citation type="journal article" date="2011" name="J. Bacteriol.">
        <title>Draft genome sequence of the marine bacterium Streptomyces griseoaurantiacus M045, which produces novel manumycin-type antibiotics with a pABA core component.</title>
        <authorList>
            <person name="Li F."/>
            <person name="Jiang P."/>
            <person name="Zheng H."/>
            <person name="Wang S."/>
            <person name="Zhao G."/>
            <person name="Qin S."/>
            <person name="Liu Z."/>
        </authorList>
    </citation>
    <scope>NUCLEOTIDE SEQUENCE [LARGE SCALE GENOMIC DNA]</scope>
    <source>
        <strain evidence="3 4">M045</strain>
    </source>
</reference>
<sequence>MFVPVPAERLGEVLADPERAAGAVPGFQQDAGAEPGAGRLKVRVGGHSITYRGAFTLRRRDDGSYALEGEATEARGSGTVRLALTVRLRPAEDGTTLTFGGTATGDGRIAELPEETVASAGARLLTRFAESAARAAAAGRSEDPAPAGAEGPASGTKPPASGAEPPASGTKPPASGAEPPASDAKPSAPGTEPPAAGSEPSPADSEPSAAGSEPSPADSEPSAAGSEPSPADSEPSAAGSEPSPADSEPSAAGNEPPAPDSEPAAPDTESSSPSPSFPSASDAEVPDLPEIPESLEIPADAQGGPGDAEAGPPAEAAHARRTMIGRSAEEVDHAPPRGRYAPVPAPEATASAGVLRWAAPAAAVVLASAIVVNRVLRKRR</sequence>
<dbReference type="Pfam" id="PF10604">
    <property type="entry name" value="Polyketide_cyc2"/>
    <property type="match status" value="1"/>
</dbReference>
<organism evidence="3 4">
    <name type="scientific">Streptomyces griseoaurantiacus M045</name>
    <dbReference type="NCBI Taxonomy" id="996637"/>
    <lineage>
        <taxon>Bacteria</taxon>
        <taxon>Bacillati</taxon>
        <taxon>Actinomycetota</taxon>
        <taxon>Actinomycetes</taxon>
        <taxon>Kitasatosporales</taxon>
        <taxon>Streptomycetaceae</taxon>
        <taxon>Streptomyces</taxon>
        <taxon>Streptomyces aurantiacus group</taxon>
    </lineage>
</organism>
<evidence type="ECO:0000256" key="2">
    <source>
        <dbReference type="SAM" id="Phobius"/>
    </source>
</evidence>
<dbReference type="eggNOG" id="COG3427">
    <property type="taxonomic scope" value="Bacteria"/>
</dbReference>
<keyword evidence="2" id="KW-0812">Transmembrane</keyword>
<evidence type="ECO:0000256" key="1">
    <source>
        <dbReference type="SAM" id="MobiDB-lite"/>
    </source>
</evidence>
<comment type="caution">
    <text evidence="3">The sequence shown here is derived from an EMBL/GenBank/DDBJ whole genome shotgun (WGS) entry which is preliminary data.</text>
</comment>
<evidence type="ECO:0000313" key="3">
    <source>
        <dbReference type="EMBL" id="EGG45440.1"/>
    </source>
</evidence>
<dbReference type="InterPro" id="IPR010419">
    <property type="entry name" value="CO_DH_gsu"/>
</dbReference>
<evidence type="ECO:0000313" key="4">
    <source>
        <dbReference type="Proteomes" id="UP000003022"/>
    </source>
</evidence>
<feature type="region of interest" description="Disordered" evidence="1">
    <location>
        <begin position="135"/>
        <end position="343"/>
    </location>
</feature>
<dbReference type="EMBL" id="AEYX01000040">
    <property type="protein sequence ID" value="EGG45440.1"/>
    <property type="molecule type" value="Genomic_DNA"/>
</dbReference>
<dbReference type="PANTHER" id="PTHR38588">
    <property type="entry name" value="BLL0334 PROTEIN"/>
    <property type="match status" value="1"/>
</dbReference>
<keyword evidence="2" id="KW-0472">Membrane</keyword>
<dbReference type="PANTHER" id="PTHR38588:SF1">
    <property type="entry name" value="BLL0334 PROTEIN"/>
    <property type="match status" value="1"/>
</dbReference>
<dbReference type="InterPro" id="IPR019587">
    <property type="entry name" value="Polyketide_cyclase/dehydratase"/>
</dbReference>
<accession>F3NME2</accession>
<feature type="transmembrane region" description="Helical" evidence="2">
    <location>
        <begin position="357"/>
        <end position="376"/>
    </location>
</feature>
<feature type="compositionally biased region" description="Low complexity" evidence="1">
    <location>
        <begin position="261"/>
        <end position="283"/>
    </location>
</feature>
<name>F3NME2_9ACTN</name>
<dbReference type="Gene3D" id="3.30.530.20">
    <property type="match status" value="1"/>
</dbReference>
<gene>
    <name evidence="3" type="ORF">SGM_4145</name>
</gene>
<dbReference type="SUPFAM" id="SSF55961">
    <property type="entry name" value="Bet v1-like"/>
    <property type="match status" value="1"/>
</dbReference>
<protein>
    <submittedName>
        <fullName evidence="3">Putative membrane protein</fullName>
    </submittedName>
</protein>
<keyword evidence="4" id="KW-1185">Reference proteome</keyword>
<feature type="compositionally biased region" description="Low complexity" evidence="1">
    <location>
        <begin position="298"/>
        <end position="316"/>
    </location>
</feature>
<dbReference type="STRING" id="996637.SGM_4145"/>
<keyword evidence="2" id="KW-1133">Transmembrane helix</keyword>
<dbReference type="AlphaFoldDB" id="F3NME2"/>